<gene>
    <name evidence="7" type="ORF">O0Q50_20430</name>
</gene>
<comment type="similarity">
    <text evidence="2">Belongs to the cytidine and deoxycytidylate deaminase family.</text>
</comment>
<evidence type="ECO:0000256" key="2">
    <source>
        <dbReference type="ARBA" id="ARBA00006576"/>
    </source>
</evidence>
<name>A0AAX6NCT6_PRIAR</name>
<evidence type="ECO:0000256" key="1">
    <source>
        <dbReference type="ARBA" id="ARBA00001947"/>
    </source>
</evidence>
<dbReference type="AlphaFoldDB" id="A0AAX6NCT6"/>
<dbReference type="InterPro" id="IPR027417">
    <property type="entry name" value="P-loop_NTPase"/>
</dbReference>
<dbReference type="Proteomes" id="UP001269400">
    <property type="component" value="Unassembled WGS sequence"/>
</dbReference>
<dbReference type="GO" id="GO:0004132">
    <property type="term" value="F:dCMP deaminase activity"/>
    <property type="evidence" value="ECO:0007669"/>
    <property type="project" value="TreeGrafter"/>
</dbReference>
<dbReference type="SUPFAM" id="SSF52540">
    <property type="entry name" value="P-loop containing nucleoside triphosphate hydrolases"/>
    <property type="match status" value="1"/>
</dbReference>
<proteinExistence type="inferred from homology"/>
<dbReference type="InterPro" id="IPR015517">
    <property type="entry name" value="dCMP_deaminase-rel"/>
</dbReference>
<dbReference type="PANTHER" id="PTHR11086">
    <property type="entry name" value="DEOXYCYTIDYLATE DEAMINASE-RELATED"/>
    <property type="match status" value="1"/>
</dbReference>
<dbReference type="RefSeq" id="WP_316910771.1">
    <property type="nucleotide sequence ID" value="NZ_JAPTGD010000002.1"/>
</dbReference>
<organism evidence="7 8">
    <name type="scientific">Priestia aryabhattai</name>
    <name type="common">Bacillus aryabhattai</name>
    <dbReference type="NCBI Taxonomy" id="412384"/>
    <lineage>
        <taxon>Bacteria</taxon>
        <taxon>Bacillati</taxon>
        <taxon>Bacillota</taxon>
        <taxon>Bacilli</taxon>
        <taxon>Bacillales</taxon>
        <taxon>Bacillaceae</taxon>
        <taxon>Priestia</taxon>
    </lineage>
</organism>
<dbReference type="SUPFAM" id="SSF53927">
    <property type="entry name" value="Cytidine deaminase-like"/>
    <property type="match status" value="1"/>
</dbReference>
<protein>
    <submittedName>
        <fullName evidence="7">dCMP deaminase family protein</fullName>
    </submittedName>
</protein>
<reference evidence="7" key="1">
    <citation type="journal article" date="2022" name="J Environ Chem Eng">
        <title>Biodegradation of petroleum oil using a constructed nonpathogenic and heavy metal-tolerant bacterial consortium isolated from marine sponges.</title>
        <authorList>
            <person name="Dechsakulwatana C."/>
            <person name="Rungsihiranrut A."/>
            <person name="Muangchinda C."/>
            <person name="Ningthoujam R."/>
            <person name="Klankeo P."/>
            <person name="Pinyakong O."/>
        </authorList>
    </citation>
    <scope>NUCLEOTIDE SEQUENCE</scope>
    <source>
        <strain evidence="7">TL01-2</strain>
    </source>
</reference>
<dbReference type="Gene3D" id="3.40.50.300">
    <property type="entry name" value="P-loop containing nucleotide triphosphate hydrolases"/>
    <property type="match status" value="1"/>
</dbReference>
<evidence type="ECO:0000256" key="5">
    <source>
        <dbReference type="ARBA" id="ARBA00022833"/>
    </source>
</evidence>
<accession>A0AAX6NCT6</accession>
<dbReference type="InterPro" id="IPR002125">
    <property type="entry name" value="CMP_dCMP_dom"/>
</dbReference>
<dbReference type="EMBL" id="JAPTGD010000002">
    <property type="protein sequence ID" value="MDU9693546.1"/>
    <property type="molecule type" value="Genomic_DNA"/>
</dbReference>
<keyword evidence="5" id="KW-0862">Zinc</keyword>
<dbReference type="InterPro" id="IPR016192">
    <property type="entry name" value="APOBEC/CMP_deaminase_Zn-bd"/>
</dbReference>
<dbReference type="PANTHER" id="PTHR11086:SF18">
    <property type="entry name" value="DEOXYCYTIDYLATE DEAMINASE"/>
    <property type="match status" value="1"/>
</dbReference>
<dbReference type="PROSITE" id="PS51747">
    <property type="entry name" value="CYT_DCMP_DEAMINASES_2"/>
    <property type="match status" value="1"/>
</dbReference>
<dbReference type="InterPro" id="IPR016193">
    <property type="entry name" value="Cytidine_deaminase-like"/>
</dbReference>
<evidence type="ECO:0000259" key="6">
    <source>
        <dbReference type="PROSITE" id="PS51747"/>
    </source>
</evidence>
<evidence type="ECO:0000313" key="7">
    <source>
        <dbReference type="EMBL" id="MDU9693546.1"/>
    </source>
</evidence>
<dbReference type="GO" id="GO:0008270">
    <property type="term" value="F:zinc ion binding"/>
    <property type="evidence" value="ECO:0007669"/>
    <property type="project" value="InterPro"/>
</dbReference>
<reference evidence="7" key="2">
    <citation type="submission" date="2022-12" db="EMBL/GenBank/DDBJ databases">
        <authorList>
            <person name="Dechsakulwatana C."/>
            <person name="Rungsihiranrut A."/>
            <person name="Muangchinda C."/>
            <person name="Ningthoujam R."/>
            <person name="Klankeo P."/>
            <person name="Pinyakong O."/>
        </authorList>
    </citation>
    <scope>NUCLEOTIDE SEQUENCE</scope>
    <source>
        <strain evidence="7">TL01-2</strain>
    </source>
</reference>
<dbReference type="GO" id="GO:0005737">
    <property type="term" value="C:cytoplasm"/>
    <property type="evidence" value="ECO:0007669"/>
    <property type="project" value="TreeGrafter"/>
</dbReference>
<evidence type="ECO:0000313" key="8">
    <source>
        <dbReference type="Proteomes" id="UP001269400"/>
    </source>
</evidence>
<evidence type="ECO:0000256" key="3">
    <source>
        <dbReference type="ARBA" id="ARBA00022723"/>
    </source>
</evidence>
<feature type="domain" description="CMP/dCMP-type deaminase" evidence="6">
    <location>
        <begin position="245"/>
        <end position="381"/>
    </location>
</feature>
<keyword evidence="3" id="KW-0479">Metal-binding</keyword>
<dbReference type="CDD" id="cd01286">
    <property type="entry name" value="deoxycytidylate_deaminase"/>
    <property type="match status" value="1"/>
</dbReference>
<dbReference type="PROSITE" id="PS00903">
    <property type="entry name" value="CYT_DCMP_DEAMINASES_1"/>
    <property type="match status" value="1"/>
</dbReference>
<evidence type="ECO:0000256" key="4">
    <source>
        <dbReference type="ARBA" id="ARBA00022801"/>
    </source>
</evidence>
<dbReference type="InterPro" id="IPR035105">
    <property type="entry name" value="Deoxycytidylate_deaminase_dom"/>
</dbReference>
<sequence length="381" mass="43663">MKLPSKIGFSGKMTAGKTTISNLLAKEYGYVVLPIGGRIKKVSNLLIEDRSELKKYLLDILPKENVNKVSVPVEVVLSNLEKLYERYFTSSISLHGVHNVFVKDYNGIYQKNDYYRNLTQKVGSNVRAVFGEDVWVRILLNEAELLIKQGKKVICDDIRLEVEYDLLNEQNYTLIRLDVDPEVQRNRILDLYKTYNDEALTHPTEIALDNTYFKHRFNTSVDSVNTTFSEIDSLLKGGINLTRPSWDEHFLRRAELNSEMATCERLKVGAVVVKDKKVIGDGFNGSPKGQPHCTDVGCLKNEEGRCIRTLHAEYNAILQSDRHLLKGATIYCTHEPCENCTKNIVQAGIARVVFRNAYTNKYNSYFNKSVQWEHKPYHEDK</sequence>
<dbReference type="Pfam" id="PF00383">
    <property type="entry name" value="dCMP_cyt_deam_1"/>
    <property type="match status" value="1"/>
</dbReference>
<comment type="caution">
    <text evidence="7">The sequence shown here is derived from an EMBL/GenBank/DDBJ whole genome shotgun (WGS) entry which is preliminary data.</text>
</comment>
<keyword evidence="4" id="KW-0378">Hydrolase</keyword>
<comment type="cofactor">
    <cofactor evidence="1">
        <name>Zn(2+)</name>
        <dbReference type="ChEBI" id="CHEBI:29105"/>
    </cofactor>
</comment>
<dbReference type="Gene3D" id="3.40.140.10">
    <property type="entry name" value="Cytidine Deaminase, domain 2"/>
    <property type="match status" value="1"/>
</dbReference>